<organism evidence="1 2">
    <name type="scientific">Candidatus Desulfobacillus denitrificans</name>
    <dbReference type="NCBI Taxonomy" id="2608985"/>
    <lineage>
        <taxon>Bacteria</taxon>
        <taxon>Pseudomonadati</taxon>
        <taxon>Pseudomonadota</taxon>
        <taxon>Betaproteobacteria</taxon>
        <taxon>Candidatus Desulfobacillus</taxon>
    </lineage>
</organism>
<accession>A0A809RYA1</accession>
<dbReference type="Proteomes" id="UP000662914">
    <property type="component" value="Chromosome"/>
</dbReference>
<dbReference type="KEGG" id="ddz:DSYM_20260"/>
<reference evidence="1" key="1">
    <citation type="journal article" name="DNA Res.">
        <title>The physiological potential of anammox bacteria as revealed by their core genome structure.</title>
        <authorList>
            <person name="Okubo T."/>
            <person name="Toyoda A."/>
            <person name="Fukuhara K."/>
            <person name="Uchiyama I."/>
            <person name="Harigaya Y."/>
            <person name="Kuroiwa M."/>
            <person name="Suzuki T."/>
            <person name="Murakami Y."/>
            <person name="Suwa Y."/>
            <person name="Takami H."/>
        </authorList>
    </citation>
    <scope>NUCLEOTIDE SEQUENCE</scope>
    <source>
        <strain evidence="1">317325-3</strain>
    </source>
</reference>
<sequence length="98" mass="9727">MKRGLALALSRAAAAAWLLAVAGLVLAAPALILAGIVGAIALVAIAHLPDTGVFSVETAALVARPCGQLAASIPDLTLAARSRPLAPGHRPPRLNLAA</sequence>
<proteinExistence type="predicted"/>
<evidence type="ECO:0000313" key="2">
    <source>
        <dbReference type="Proteomes" id="UP000662914"/>
    </source>
</evidence>
<dbReference type="EMBL" id="AP021857">
    <property type="protein sequence ID" value="BBO21327.1"/>
    <property type="molecule type" value="Genomic_DNA"/>
</dbReference>
<evidence type="ECO:0000313" key="1">
    <source>
        <dbReference type="EMBL" id="BBO21327.1"/>
    </source>
</evidence>
<gene>
    <name evidence="1" type="ORF">DSYM_20260</name>
</gene>
<name>A0A809RYA1_9PROT</name>
<protein>
    <submittedName>
        <fullName evidence="1">Uncharacterized protein</fullName>
    </submittedName>
</protein>
<dbReference type="AlphaFoldDB" id="A0A809RYA1"/>